<evidence type="ECO:0000256" key="3">
    <source>
        <dbReference type="ARBA" id="ARBA00016205"/>
    </source>
</evidence>
<comment type="similarity">
    <text evidence="1 6">Belongs to the glycosyl hydrolase 2 family.</text>
</comment>
<dbReference type="PANTHER" id="PTHR10066:SF67">
    <property type="entry name" value="BETA-GLUCURONIDASE"/>
    <property type="match status" value="1"/>
</dbReference>
<dbReference type="GO" id="GO:0004566">
    <property type="term" value="F:beta-glucuronidase activity"/>
    <property type="evidence" value="ECO:0007669"/>
    <property type="project" value="UniProtKB-EC"/>
</dbReference>
<gene>
    <name evidence="11" type="primary">gus</name>
</gene>
<keyword evidence="4 6" id="KW-0378">Hydrolase</keyword>
<evidence type="ECO:0000256" key="6">
    <source>
        <dbReference type="RuleBase" id="RU361154"/>
    </source>
</evidence>
<dbReference type="EC" id="3.2.1.31" evidence="2"/>
<sequence length="641" mass="71869">MRLSNIPLLRPWAALSLATLIGLSSGADTDQWKTLKPQANAIRELLSLDGTWNFALPQSREIEEDQGWTSVIPPKLQIPVPASYNDIFTDPAIRNNVGWAYYQRHAIVPQTWSEGRYYVRFDSVTHEAKVYVNDEEVGGHVGGYTPFEVDLTDLVSPGEQFRLTVAVNNILTWQTIPPGEVVTNEAGKLRQDYNHDFYNYAGIARSVSLYSVPDVHVSDVTVTTENDDEGNEGTVNYSVETSGSNDTQARVTLIDEDGNEVAEASELEGSLNVSPVNLWQPGAAYLYTLRVELLSDDTVVDTYDLPVGVRSVRVEGNQFLINGKPFYFTGFGKHEDSPVRGKGYDPAYMIHDFELMKWMGANSFRTSHYPYAEEVMEYADRHGIVVIDEVAAVGLNLGISAGLRGDEPPKTFTEDKVNNETQKTHAQALRELIHRDKNHASVVSWCVTNEPASAEDGAREYFQPLVELTRELDPTRPVTFTNVMGATVDKCLISDLFDFLSLNRYYGWYVQTGDLESAEVAMEEELLQWVDEYDKPIIMSEYGADTLAGLHAVDEVLWSEEYQTNLLRMSHKVFDSIDSIVGEHVWNFADFQTPHTGVNRVDGNKKGVFTRERRPKAAAHELKRRWLDEGFPKLGNGTSGA</sequence>
<dbReference type="GO" id="GO:0005975">
    <property type="term" value="P:carbohydrate metabolic process"/>
    <property type="evidence" value="ECO:0007669"/>
    <property type="project" value="InterPro"/>
</dbReference>
<dbReference type="NCBIfam" id="NF007538">
    <property type="entry name" value="PRK10150.1"/>
    <property type="match status" value="1"/>
</dbReference>
<dbReference type="PANTHER" id="PTHR10066">
    <property type="entry name" value="BETA-GLUCURONIDASE"/>
    <property type="match status" value="1"/>
</dbReference>
<dbReference type="Pfam" id="PF02836">
    <property type="entry name" value="Glyco_hydro_2_C"/>
    <property type="match status" value="1"/>
</dbReference>
<evidence type="ECO:0000256" key="2">
    <source>
        <dbReference type="ARBA" id="ARBA00012761"/>
    </source>
</evidence>
<evidence type="ECO:0000313" key="11">
    <source>
        <dbReference type="EMBL" id="AAV91788.1"/>
    </source>
</evidence>
<keyword evidence="5 6" id="KW-0326">Glycosidase</keyword>
<keyword evidence="7" id="KW-0732">Signal</keyword>
<dbReference type="Pfam" id="PF00703">
    <property type="entry name" value="Glyco_hydro_2"/>
    <property type="match status" value="1"/>
</dbReference>
<reference evidence="11" key="1">
    <citation type="journal article" date="2005" name="Mol. Biol. Evol.">
        <title>A functional screen identifies lateral transfer of beta-glucuronidase (gus) from bacteria to fungi.</title>
        <authorList>
            <person name="Wenzl P."/>
            <person name="Wong L."/>
            <person name="Kwang-won K."/>
            <person name="Jefferson R.A."/>
        </authorList>
    </citation>
    <scope>NUCLEOTIDE SEQUENCE</scope>
    <source>
        <strain evidence="11">RP38.3</strain>
    </source>
</reference>
<dbReference type="GO" id="GO:0019391">
    <property type="term" value="P:glucuronoside catabolic process"/>
    <property type="evidence" value="ECO:0007669"/>
    <property type="project" value="TreeGrafter"/>
</dbReference>
<dbReference type="InterPro" id="IPR036156">
    <property type="entry name" value="Beta-gal/glucu_dom_sf"/>
</dbReference>
<dbReference type="AlphaFoldDB" id="Q5MJX9"/>
<feature type="chain" id="PRO_5004259173" description="Beta-glucuronidase" evidence="7">
    <location>
        <begin position="27"/>
        <end position="641"/>
    </location>
</feature>
<feature type="domain" description="Glycoside hydrolase family 2 immunoglobulin-like beta-sandwich" evidence="8">
    <location>
        <begin position="215"/>
        <end position="310"/>
    </location>
</feature>
<dbReference type="SUPFAM" id="SSF49303">
    <property type="entry name" value="beta-Galactosidase/glucuronidase domain"/>
    <property type="match status" value="1"/>
</dbReference>
<evidence type="ECO:0000259" key="8">
    <source>
        <dbReference type="Pfam" id="PF00703"/>
    </source>
</evidence>
<dbReference type="InterPro" id="IPR006103">
    <property type="entry name" value="Glyco_hydro_2_cat"/>
</dbReference>
<evidence type="ECO:0000259" key="10">
    <source>
        <dbReference type="Pfam" id="PF02837"/>
    </source>
</evidence>
<dbReference type="InterPro" id="IPR006104">
    <property type="entry name" value="Glyco_hydro_2_N"/>
</dbReference>
<evidence type="ECO:0000259" key="9">
    <source>
        <dbReference type="Pfam" id="PF02836"/>
    </source>
</evidence>
<dbReference type="InterPro" id="IPR008979">
    <property type="entry name" value="Galactose-bd-like_sf"/>
</dbReference>
<evidence type="ECO:0000256" key="5">
    <source>
        <dbReference type="ARBA" id="ARBA00023295"/>
    </source>
</evidence>
<dbReference type="InterPro" id="IPR017853">
    <property type="entry name" value="GH"/>
</dbReference>
<dbReference type="FunFam" id="2.60.40.10:FF:001198">
    <property type="entry name" value="Beta-glucuronidase UidA"/>
    <property type="match status" value="1"/>
</dbReference>
<dbReference type="InterPro" id="IPR006101">
    <property type="entry name" value="Glyco_hydro_2"/>
</dbReference>
<dbReference type="SUPFAM" id="SSF51445">
    <property type="entry name" value="(Trans)glycosidases"/>
    <property type="match status" value="1"/>
</dbReference>
<protein>
    <recommendedName>
        <fullName evidence="3">Beta-glucuronidase</fullName>
        <ecNumber evidence="2">3.2.1.31</ecNumber>
    </recommendedName>
</protein>
<name>Q5MJX9_9PEZI</name>
<feature type="signal peptide" evidence="7">
    <location>
        <begin position="1"/>
        <end position="26"/>
    </location>
</feature>
<dbReference type="InterPro" id="IPR006102">
    <property type="entry name" value="Ig-like_GH2"/>
</dbReference>
<evidence type="ECO:0000256" key="1">
    <source>
        <dbReference type="ARBA" id="ARBA00007401"/>
    </source>
</evidence>
<feature type="domain" description="Glycoside hydrolase family 2 catalytic" evidence="9">
    <location>
        <begin position="312"/>
        <end position="626"/>
    </location>
</feature>
<proteinExistence type="inferred from homology"/>
<accession>Q5MJX9</accession>
<dbReference type="EMBL" id="AY773335">
    <property type="protein sequence ID" value="AAV91788.1"/>
    <property type="molecule type" value="Genomic_DNA"/>
</dbReference>
<dbReference type="PRINTS" id="PR00132">
    <property type="entry name" value="GLHYDRLASE2"/>
</dbReference>
<dbReference type="Gene3D" id="2.60.120.260">
    <property type="entry name" value="Galactose-binding domain-like"/>
    <property type="match status" value="1"/>
</dbReference>
<feature type="domain" description="Glycosyl hydrolases family 2 sugar binding" evidence="10">
    <location>
        <begin position="47"/>
        <end position="213"/>
    </location>
</feature>
<dbReference type="Gene3D" id="3.20.20.80">
    <property type="entry name" value="Glycosidases"/>
    <property type="match status" value="1"/>
</dbReference>
<dbReference type="InterPro" id="IPR023230">
    <property type="entry name" value="Glyco_hydro_2_CS"/>
</dbReference>
<dbReference type="PROSITE" id="PS00719">
    <property type="entry name" value="GLYCOSYL_HYDROL_F2_1"/>
    <property type="match status" value="1"/>
</dbReference>
<dbReference type="FunFam" id="3.20.20.80:FF:000080">
    <property type="entry name" value="Beta-glucuronidase UidA"/>
    <property type="match status" value="1"/>
</dbReference>
<evidence type="ECO:0000256" key="4">
    <source>
        <dbReference type="ARBA" id="ARBA00022801"/>
    </source>
</evidence>
<organism evidence="11">
    <name type="scientific">Scopulariopsis sp. RP38.3</name>
    <dbReference type="NCBI Taxonomy" id="303697"/>
    <lineage>
        <taxon>Eukaryota</taxon>
        <taxon>Fungi</taxon>
        <taxon>Dikarya</taxon>
        <taxon>Ascomycota</taxon>
        <taxon>Pezizomycotina</taxon>
        <taxon>Sordariomycetes</taxon>
        <taxon>Hypocreomycetidae</taxon>
        <taxon>Microascales</taxon>
        <taxon>Microascaceae</taxon>
        <taxon>Scopulariopsis</taxon>
    </lineage>
</organism>
<dbReference type="Pfam" id="PF02837">
    <property type="entry name" value="Glyco_hydro_2_N"/>
    <property type="match status" value="1"/>
</dbReference>
<dbReference type="CAZy" id="GH2">
    <property type="family name" value="Glycoside Hydrolase Family 2"/>
</dbReference>
<dbReference type="GO" id="GO:0030246">
    <property type="term" value="F:carbohydrate binding"/>
    <property type="evidence" value="ECO:0007669"/>
    <property type="project" value="TreeGrafter"/>
</dbReference>
<dbReference type="InterPro" id="IPR013783">
    <property type="entry name" value="Ig-like_fold"/>
</dbReference>
<dbReference type="Gene3D" id="2.60.40.10">
    <property type="entry name" value="Immunoglobulins"/>
    <property type="match status" value="1"/>
</dbReference>
<dbReference type="SUPFAM" id="SSF49785">
    <property type="entry name" value="Galactose-binding domain-like"/>
    <property type="match status" value="1"/>
</dbReference>
<evidence type="ECO:0000256" key="7">
    <source>
        <dbReference type="SAM" id="SignalP"/>
    </source>
</evidence>